<dbReference type="EMBL" id="CP115149">
    <property type="protein sequence ID" value="WBL36071.1"/>
    <property type="molecule type" value="Genomic_DNA"/>
</dbReference>
<reference evidence="2 3" key="1">
    <citation type="journal article" date="2023" name="ISME J.">
        <title>Thermophilic Dehalococcoidia with unusual traits shed light on an unexpected past.</title>
        <authorList>
            <person name="Palmer M."/>
            <person name="Covington J.K."/>
            <person name="Zhou E.M."/>
            <person name="Thomas S.C."/>
            <person name="Habib N."/>
            <person name="Seymour C.O."/>
            <person name="Lai D."/>
            <person name="Johnston J."/>
            <person name="Hashimi A."/>
            <person name="Jiao J.Y."/>
            <person name="Muok A.R."/>
            <person name="Liu L."/>
            <person name="Xian W.D."/>
            <person name="Zhi X.Y."/>
            <person name="Li M.M."/>
            <person name="Silva L.P."/>
            <person name="Bowen B.P."/>
            <person name="Louie K."/>
            <person name="Briegel A."/>
            <person name="Pett-Ridge J."/>
            <person name="Weber P.K."/>
            <person name="Tocheva E.I."/>
            <person name="Woyke T."/>
            <person name="Northen T.R."/>
            <person name="Mayali X."/>
            <person name="Li W.J."/>
            <person name="Hedlund B.P."/>
        </authorList>
    </citation>
    <scope>NUCLEOTIDE SEQUENCE [LARGE SCALE GENOMIC DNA]</scope>
    <source>
        <strain evidence="2 3">YIM 72310</strain>
    </source>
</reference>
<evidence type="ECO:0000313" key="2">
    <source>
        <dbReference type="EMBL" id="WBL36071.1"/>
    </source>
</evidence>
<name>A0ABY7M8Q0_9CHLR</name>
<dbReference type="Proteomes" id="UP001212803">
    <property type="component" value="Chromosome"/>
</dbReference>
<feature type="region of interest" description="Disordered" evidence="1">
    <location>
        <begin position="66"/>
        <end position="90"/>
    </location>
</feature>
<accession>A0ABY7M8Q0</accession>
<evidence type="ECO:0000313" key="3">
    <source>
        <dbReference type="Proteomes" id="UP001212803"/>
    </source>
</evidence>
<gene>
    <name evidence="2" type="ORF">O0235_00090</name>
</gene>
<organism evidence="2 3">
    <name type="scientific">Tepidiforma flava</name>
    <dbReference type="NCBI Taxonomy" id="3004094"/>
    <lineage>
        <taxon>Bacteria</taxon>
        <taxon>Bacillati</taxon>
        <taxon>Chloroflexota</taxon>
        <taxon>Tepidiformia</taxon>
        <taxon>Tepidiformales</taxon>
        <taxon>Tepidiformaceae</taxon>
        <taxon>Tepidiforma</taxon>
    </lineage>
</organism>
<proteinExistence type="predicted"/>
<evidence type="ECO:0000256" key="1">
    <source>
        <dbReference type="SAM" id="MobiDB-lite"/>
    </source>
</evidence>
<evidence type="ECO:0008006" key="4">
    <source>
        <dbReference type="Google" id="ProtNLM"/>
    </source>
</evidence>
<protein>
    <recommendedName>
        <fullName evidence="4">DUF222 domain-containing protein</fullName>
    </recommendedName>
</protein>
<sequence>MGSGELPRVAVAREVREVERLAAEPRQHALEQHADALAARIGHPASRSEGSISIVRASATVAAASARSSTGRHGWPAPPPGSPPTALAAAAAASRRTVSIVPSCGWLTAR</sequence>
<keyword evidence="3" id="KW-1185">Reference proteome</keyword>